<evidence type="ECO:0000256" key="1">
    <source>
        <dbReference type="ARBA" id="ARBA00004496"/>
    </source>
</evidence>
<keyword evidence="4" id="KW-0342">GTP-binding</keyword>
<dbReference type="Gene3D" id="1.10.10.2770">
    <property type="match status" value="1"/>
</dbReference>
<dbReference type="InterPro" id="IPR004535">
    <property type="entry name" value="Transl_elong_SelB"/>
</dbReference>
<protein>
    <submittedName>
        <fullName evidence="6">Selenocysteine-specific elongation factor</fullName>
    </submittedName>
</protein>
<dbReference type="Pfam" id="PF00009">
    <property type="entry name" value="GTP_EFTU"/>
    <property type="match status" value="1"/>
</dbReference>
<evidence type="ECO:0000256" key="4">
    <source>
        <dbReference type="ARBA" id="ARBA00023134"/>
    </source>
</evidence>
<accession>A0ABY7U6P1</accession>
<keyword evidence="7" id="KW-1185">Reference proteome</keyword>
<evidence type="ECO:0000256" key="3">
    <source>
        <dbReference type="ARBA" id="ARBA00022917"/>
    </source>
</evidence>
<dbReference type="GO" id="GO:0003746">
    <property type="term" value="F:translation elongation factor activity"/>
    <property type="evidence" value="ECO:0007669"/>
    <property type="project" value="UniProtKB-KW"/>
</dbReference>
<dbReference type="Proteomes" id="UP001220064">
    <property type="component" value="Chromosome"/>
</dbReference>
<dbReference type="Gene3D" id="3.40.50.300">
    <property type="entry name" value="P-loop containing nucleotide triphosphate hydrolases"/>
    <property type="match status" value="1"/>
</dbReference>
<dbReference type="InterPro" id="IPR050055">
    <property type="entry name" value="EF-Tu_GTPase"/>
</dbReference>
<dbReference type="InterPro" id="IPR036390">
    <property type="entry name" value="WH_DNA-bd_sf"/>
</dbReference>
<dbReference type="SUPFAM" id="SSF46785">
    <property type="entry name" value="Winged helix' DNA-binding domain"/>
    <property type="match status" value="1"/>
</dbReference>
<dbReference type="Gene3D" id="2.40.30.10">
    <property type="entry name" value="Translation factors"/>
    <property type="match status" value="1"/>
</dbReference>
<evidence type="ECO:0000259" key="5">
    <source>
        <dbReference type="PROSITE" id="PS51722"/>
    </source>
</evidence>
<name>A0ABY7U6P1_9CORY</name>
<dbReference type="Gene3D" id="1.10.10.10">
    <property type="entry name" value="Winged helix-like DNA-binding domain superfamily/Winged helix DNA-binding domain"/>
    <property type="match status" value="1"/>
</dbReference>
<dbReference type="InterPro" id="IPR009000">
    <property type="entry name" value="Transl_B-barrel_sf"/>
</dbReference>
<dbReference type="Pfam" id="PF09107">
    <property type="entry name" value="WHD_3rd_SelB"/>
    <property type="match status" value="1"/>
</dbReference>
<keyword evidence="4" id="KW-0547">Nucleotide-binding</keyword>
<dbReference type="InterPro" id="IPR015191">
    <property type="entry name" value="SelB_WHD4"/>
</dbReference>
<keyword evidence="2" id="KW-0963">Cytoplasm</keyword>
<dbReference type="PANTHER" id="PTHR43721">
    <property type="entry name" value="ELONGATION FACTOR TU-RELATED"/>
    <property type="match status" value="1"/>
</dbReference>
<dbReference type="InterPro" id="IPR000795">
    <property type="entry name" value="T_Tr_GTP-bd_dom"/>
</dbReference>
<comment type="subcellular location">
    <subcellularLocation>
        <location evidence="1">Cytoplasm</location>
    </subcellularLocation>
</comment>
<dbReference type="RefSeq" id="WP_022862558.1">
    <property type="nucleotide sequence ID" value="NZ_ATVG01000002.1"/>
</dbReference>
<dbReference type="PANTHER" id="PTHR43721:SF22">
    <property type="entry name" value="ELONGATION FACTOR TU, MITOCHONDRIAL"/>
    <property type="match status" value="1"/>
</dbReference>
<evidence type="ECO:0000256" key="2">
    <source>
        <dbReference type="ARBA" id="ARBA00022490"/>
    </source>
</evidence>
<dbReference type="EMBL" id="CP063189">
    <property type="protein sequence ID" value="WCZ32244.1"/>
    <property type="molecule type" value="Genomic_DNA"/>
</dbReference>
<keyword evidence="3" id="KW-0648">Protein biosynthesis</keyword>
<sequence length="590" mass="62549">MYVVATAGHVDHGKSTLVRALTDMDPDRWKEEKQRGLTIDLGFVWTKLPSGADLAFVDVPGHERFLSNMLAGVGPASVVLFVVAADEGWQQQSADHRDALAAFGIEHGVVALTRCDKATPDQQAAAQTSVREELSGTALADAPIVPVSARTGAGLDDLRQALDRVLGQAAVAAQTSRLRLWLDRSFTVKGAGTVVTGTLAASEVTVGDSLVVVGGPTVTVRGLQSEKRQVETIEPVSRAAVNLRGVTASDVRRGDVLVRPDQWPVVEQFDARRVTGRALSDVPTELAAHIGTAALTAHVRRLDDDHARITLSRGLPLEPGDRFVLRAPGSHQVLAGVSVLDVAPPDFTRRGAARRRAEDLAQIPLIGDPAPLVRRDGAVKVSRLQFLGYATDAPPKGIIAFKDWWIHAPQVRVWKEALLRALEEHAAAEPLSEGLARPAARDAIGVSSDSLLNLAIAAAKVESSGGVVRLPGTAVNLGAAEKAVAELEQRLHSDPFAAPEAHELSDLGLGAKELAAAERAGRVLRLAGGVVLLPNAPRLAAAKLKTLGPSFTLSEARRALGTTRRIAVPLLEHLDQTGVTRRDGNLRSLT</sequence>
<evidence type="ECO:0000313" key="6">
    <source>
        <dbReference type="EMBL" id="WCZ32244.1"/>
    </source>
</evidence>
<reference evidence="6 7" key="1">
    <citation type="submission" date="2020-10" db="EMBL/GenBank/DDBJ databases">
        <title>Complete genome sequence of Corynebacterium massiliense DSM 45435, type strain of Corynebacterium massiliense.</title>
        <authorList>
            <person name="Busche T."/>
            <person name="Kalinowski J."/>
            <person name="Ruckert C."/>
        </authorList>
    </citation>
    <scope>NUCLEOTIDE SEQUENCE [LARGE SCALE GENOMIC DNA]</scope>
    <source>
        <strain evidence="6 7">DSM 45435</strain>
    </source>
</reference>
<dbReference type="NCBIfam" id="TIGR00475">
    <property type="entry name" value="selB"/>
    <property type="match status" value="1"/>
</dbReference>
<dbReference type="InterPro" id="IPR027417">
    <property type="entry name" value="P-loop_NTPase"/>
</dbReference>
<keyword evidence="6" id="KW-0251">Elongation factor</keyword>
<gene>
    <name evidence="6" type="primary">selB</name>
    <name evidence="6" type="ORF">CMASS_03965</name>
</gene>
<dbReference type="InterPro" id="IPR057335">
    <property type="entry name" value="Beta-barrel_SelB"/>
</dbReference>
<dbReference type="Pfam" id="PF25461">
    <property type="entry name" value="Beta-barrel_SelB"/>
    <property type="match status" value="1"/>
</dbReference>
<evidence type="ECO:0000313" key="7">
    <source>
        <dbReference type="Proteomes" id="UP001220064"/>
    </source>
</evidence>
<dbReference type="PROSITE" id="PS51722">
    <property type="entry name" value="G_TR_2"/>
    <property type="match status" value="1"/>
</dbReference>
<dbReference type="CDD" id="cd04171">
    <property type="entry name" value="SelB"/>
    <property type="match status" value="1"/>
</dbReference>
<proteinExistence type="predicted"/>
<dbReference type="InterPro" id="IPR036388">
    <property type="entry name" value="WH-like_DNA-bd_sf"/>
</dbReference>
<feature type="domain" description="Tr-type G" evidence="5">
    <location>
        <begin position="1"/>
        <end position="171"/>
    </location>
</feature>
<dbReference type="SUPFAM" id="SSF50447">
    <property type="entry name" value="Translation proteins"/>
    <property type="match status" value="1"/>
</dbReference>
<organism evidence="6 7">
    <name type="scientific">Corynebacterium massiliense DSM 45435</name>
    <dbReference type="NCBI Taxonomy" id="1121364"/>
    <lineage>
        <taxon>Bacteria</taxon>
        <taxon>Bacillati</taxon>
        <taxon>Actinomycetota</taxon>
        <taxon>Actinomycetes</taxon>
        <taxon>Mycobacteriales</taxon>
        <taxon>Corynebacteriaceae</taxon>
        <taxon>Corynebacterium</taxon>
    </lineage>
</organism>
<dbReference type="SUPFAM" id="SSF52540">
    <property type="entry name" value="P-loop containing nucleoside triphosphate hydrolases"/>
    <property type="match status" value="1"/>
</dbReference>